<gene>
    <name evidence="1" type="ORF">DV515_00018257</name>
</gene>
<evidence type="ECO:0000313" key="1">
    <source>
        <dbReference type="EMBL" id="RLV63452.1"/>
    </source>
</evidence>
<protein>
    <submittedName>
        <fullName evidence="1">Uncharacterized protein</fullName>
    </submittedName>
</protein>
<comment type="caution">
    <text evidence="1">The sequence shown here is derived from an EMBL/GenBank/DDBJ whole genome shotgun (WGS) entry which is preliminary data.</text>
</comment>
<evidence type="ECO:0000313" key="2">
    <source>
        <dbReference type="Proteomes" id="UP000276834"/>
    </source>
</evidence>
<sequence length="184" mass="19334">MASTRHKNPSLCNDIKALKGRPAKDSPRGVPGSCGQGWALPSSLFLLALEIGAGGCFWIIPASKTPWELLGDGSELPGRDLGWGVEGSLGRAQLHRAASALPGTALPQDVCSQRAPEQPLWVFLMHKTPSTTAAAAPGLPLPPRAQPSSFAGHFLPLACTRKRGKPKSLKNRAPGGECALCWDS</sequence>
<dbReference type="EMBL" id="QUSF01002784">
    <property type="protein sequence ID" value="RLV63452.1"/>
    <property type="molecule type" value="Genomic_DNA"/>
</dbReference>
<proteinExistence type="predicted"/>
<reference evidence="1 2" key="1">
    <citation type="journal article" date="2018" name="Proc. R. Soc. B">
        <title>A non-coding region near Follistatin controls head colour polymorphism in the Gouldian finch.</title>
        <authorList>
            <person name="Toomey M.B."/>
            <person name="Marques C.I."/>
            <person name="Andrade P."/>
            <person name="Araujo P.M."/>
            <person name="Sabatino S."/>
            <person name="Gazda M.A."/>
            <person name="Afonso S."/>
            <person name="Lopes R.J."/>
            <person name="Corbo J.C."/>
            <person name="Carneiro M."/>
        </authorList>
    </citation>
    <scope>NUCLEOTIDE SEQUENCE [LARGE SCALE GENOMIC DNA]</scope>
    <source>
        <strain evidence="1">Red01</strain>
        <tissue evidence="1">Muscle</tissue>
    </source>
</reference>
<organism evidence="1 2">
    <name type="scientific">Chloebia gouldiae</name>
    <name type="common">Gouldian finch</name>
    <name type="synonym">Erythrura gouldiae</name>
    <dbReference type="NCBI Taxonomy" id="44316"/>
    <lineage>
        <taxon>Eukaryota</taxon>
        <taxon>Metazoa</taxon>
        <taxon>Chordata</taxon>
        <taxon>Craniata</taxon>
        <taxon>Vertebrata</taxon>
        <taxon>Euteleostomi</taxon>
        <taxon>Archelosauria</taxon>
        <taxon>Archosauria</taxon>
        <taxon>Dinosauria</taxon>
        <taxon>Saurischia</taxon>
        <taxon>Theropoda</taxon>
        <taxon>Coelurosauria</taxon>
        <taxon>Aves</taxon>
        <taxon>Neognathae</taxon>
        <taxon>Neoaves</taxon>
        <taxon>Telluraves</taxon>
        <taxon>Australaves</taxon>
        <taxon>Passeriformes</taxon>
        <taxon>Passeroidea</taxon>
        <taxon>Passeridae</taxon>
        <taxon>Chloebia</taxon>
    </lineage>
</organism>
<keyword evidence="2" id="KW-1185">Reference proteome</keyword>
<dbReference type="AlphaFoldDB" id="A0A3L8Q8T4"/>
<dbReference type="Proteomes" id="UP000276834">
    <property type="component" value="Unassembled WGS sequence"/>
</dbReference>
<accession>A0A3L8Q8T4</accession>
<name>A0A3L8Q8T4_CHLGU</name>